<evidence type="ECO:0000259" key="12">
    <source>
        <dbReference type="PROSITE" id="PS01124"/>
    </source>
</evidence>
<dbReference type="AlphaFoldDB" id="A0A109N250"/>
<dbReference type="PANTHER" id="PTHR43280">
    <property type="entry name" value="ARAC-FAMILY TRANSCRIPTIONAL REGULATOR"/>
    <property type="match status" value="1"/>
</dbReference>
<dbReference type="PROSITE" id="PS00041">
    <property type="entry name" value="HTH_ARAC_FAMILY_1"/>
    <property type="match status" value="1"/>
</dbReference>
<keyword evidence="10" id="KW-0804">Transcription</keyword>
<name>A0A109N250_9BACI</name>
<evidence type="ECO:0000256" key="5">
    <source>
        <dbReference type="ARBA" id="ARBA00022763"/>
    </source>
</evidence>
<dbReference type="RefSeq" id="WP_061140639.1">
    <property type="nucleotide sequence ID" value="NZ_LNNH01000009.1"/>
</dbReference>
<dbReference type="InterPro" id="IPR016220">
    <property type="entry name" value="Me-P-triester_DNA_alkyl-Trfase"/>
</dbReference>
<sequence>MVDSNIPNDYWKAIVDCDEAYDDHFLYGVMTTGIFCRPSCKSRVPNKENVKIFKNARMALEADFRPCKRCKPEGLNLPMEDWIEQIAEWLDQHFREPLTLNRIADIAHGSPYHLQRSFKRVKGMTPSEYVQRLRIEKACSLLESSELTVADIGLAVGFSSTPYFMTLFKMKMGLTPMGYRKDAAKIATKERELDANS</sequence>
<dbReference type="Gene3D" id="1.10.10.60">
    <property type="entry name" value="Homeodomain-like"/>
    <property type="match status" value="2"/>
</dbReference>
<accession>A0A109N250</accession>
<evidence type="ECO:0000256" key="1">
    <source>
        <dbReference type="ARBA" id="ARBA00001947"/>
    </source>
</evidence>
<keyword evidence="3" id="KW-0808">Transferase</keyword>
<keyword evidence="7" id="KW-0805">Transcription regulation</keyword>
<evidence type="ECO:0000313" key="13">
    <source>
        <dbReference type="EMBL" id="KWW22119.1"/>
    </source>
</evidence>
<evidence type="ECO:0000313" key="14">
    <source>
        <dbReference type="Proteomes" id="UP000064189"/>
    </source>
</evidence>
<keyword evidence="2" id="KW-0489">Methyltransferase</keyword>
<dbReference type="PRINTS" id="PR00032">
    <property type="entry name" value="HTHARAC"/>
</dbReference>
<dbReference type="GO" id="GO:0006281">
    <property type="term" value="P:DNA repair"/>
    <property type="evidence" value="ECO:0007669"/>
    <property type="project" value="UniProtKB-KW"/>
</dbReference>
<dbReference type="PIRSF" id="PIRSF000408">
    <property type="entry name" value="Alkyltransferas_AdaA"/>
    <property type="match status" value="1"/>
</dbReference>
<evidence type="ECO:0000256" key="7">
    <source>
        <dbReference type="ARBA" id="ARBA00023015"/>
    </source>
</evidence>
<evidence type="ECO:0000256" key="9">
    <source>
        <dbReference type="ARBA" id="ARBA00023159"/>
    </source>
</evidence>
<keyword evidence="6" id="KW-0862">Zinc</keyword>
<keyword evidence="11" id="KW-0234">DNA repair</keyword>
<keyword evidence="8" id="KW-0238">DNA-binding</keyword>
<proteinExistence type="predicted"/>
<dbReference type="PANTHER" id="PTHR43280:SF28">
    <property type="entry name" value="HTH-TYPE TRANSCRIPTIONAL ACTIVATOR RHAS"/>
    <property type="match status" value="1"/>
</dbReference>
<dbReference type="SUPFAM" id="SSF57884">
    <property type="entry name" value="Ada DNA repair protein, N-terminal domain (N-Ada 10)"/>
    <property type="match status" value="1"/>
</dbReference>
<dbReference type="GO" id="GO:0032259">
    <property type="term" value="P:methylation"/>
    <property type="evidence" value="ECO:0007669"/>
    <property type="project" value="UniProtKB-KW"/>
</dbReference>
<comment type="caution">
    <text evidence="13">The sequence shown here is derived from an EMBL/GenBank/DDBJ whole genome shotgun (WGS) entry which is preliminary data.</text>
</comment>
<keyword evidence="4" id="KW-0479">Metal-binding</keyword>
<evidence type="ECO:0000256" key="2">
    <source>
        <dbReference type="ARBA" id="ARBA00022603"/>
    </source>
</evidence>
<evidence type="ECO:0000256" key="8">
    <source>
        <dbReference type="ARBA" id="ARBA00023125"/>
    </source>
</evidence>
<reference evidence="13 14" key="1">
    <citation type="submission" date="2015-11" db="EMBL/GenBank/DDBJ databases">
        <title>Genome Sequence of Bacillus simplex strain VanAntwerpen2.</title>
        <authorList>
            <person name="Couger M.B."/>
        </authorList>
    </citation>
    <scope>NUCLEOTIDE SEQUENCE [LARGE SCALE GENOMIC DNA]</scope>
    <source>
        <strain evidence="13 14">VanAntwerpen02</strain>
    </source>
</reference>
<evidence type="ECO:0000256" key="11">
    <source>
        <dbReference type="ARBA" id="ARBA00023204"/>
    </source>
</evidence>
<dbReference type="Pfam" id="PF12833">
    <property type="entry name" value="HTH_18"/>
    <property type="match status" value="1"/>
</dbReference>
<dbReference type="GO" id="GO:0008270">
    <property type="term" value="F:zinc ion binding"/>
    <property type="evidence" value="ECO:0007669"/>
    <property type="project" value="InterPro"/>
</dbReference>
<feature type="domain" description="HTH araC/xylS-type" evidence="12">
    <location>
        <begin position="84"/>
        <end position="182"/>
    </location>
</feature>
<organism evidence="13 14">
    <name type="scientific">Peribacillus simplex</name>
    <dbReference type="NCBI Taxonomy" id="1478"/>
    <lineage>
        <taxon>Bacteria</taxon>
        <taxon>Bacillati</taxon>
        <taxon>Bacillota</taxon>
        <taxon>Bacilli</taxon>
        <taxon>Bacillales</taxon>
        <taxon>Bacillaceae</taxon>
        <taxon>Peribacillus</taxon>
    </lineage>
</organism>
<evidence type="ECO:0000256" key="6">
    <source>
        <dbReference type="ARBA" id="ARBA00022833"/>
    </source>
</evidence>
<dbReference type="InterPro" id="IPR018060">
    <property type="entry name" value="HTH_AraC"/>
</dbReference>
<dbReference type="EMBL" id="LNNH01000009">
    <property type="protein sequence ID" value="KWW22119.1"/>
    <property type="molecule type" value="Genomic_DNA"/>
</dbReference>
<dbReference type="GO" id="GO:0043565">
    <property type="term" value="F:sequence-specific DNA binding"/>
    <property type="evidence" value="ECO:0007669"/>
    <property type="project" value="InterPro"/>
</dbReference>
<keyword evidence="14" id="KW-1185">Reference proteome</keyword>
<keyword evidence="9" id="KW-0010">Activator</keyword>
<dbReference type="SMART" id="SM00342">
    <property type="entry name" value="HTH_ARAC"/>
    <property type="match status" value="1"/>
</dbReference>
<evidence type="ECO:0000256" key="10">
    <source>
        <dbReference type="ARBA" id="ARBA00023163"/>
    </source>
</evidence>
<protein>
    <submittedName>
        <fullName evidence="13">AraC family transcriptional regulator</fullName>
    </submittedName>
</protein>
<dbReference type="InterPro" id="IPR018062">
    <property type="entry name" value="HTH_AraC-typ_CS"/>
</dbReference>
<comment type="cofactor">
    <cofactor evidence="1">
        <name>Zn(2+)</name>
        <dbReference type="ChEBI" id="CHEBI:29105"/>
    </cofactor>
</comment>
<dbReference type="SUPFAM" id="SSF46689">
    <property type="entry name" value="Homeodomain-like"/>
    <property type="match status" value="2"/>
</dbReference>
<dbReference type="InterPro" id="IPR004026">
    <property type="entry name" value="Ada_DNA_repair_Zn-bd"/>
</dbReference>
<dbReference type="GO" id="GO:0003700">
    <property type="term" value="F:DNA-binding transcription factor activity"/>
    <property type="evidence" value="ECO:0007669"/>
    <property type="project" value="InterPro"/>
</dbReference>
<keyword evidence="5" id="KW-0227">DNA damage</keyword>
<dbReference type="InterPro" id="IPR035451">
    <property type="entry name" value="Ada-like_dom_sf"/>
</dbReference>
<dbReference type="InterPro" id="IPR009057">
    <property type="entry name" value="Homeodomain-like_sf"/>
</dbReference>
<evidence type="ECO:0000256" key="4">
    <source>
        <dbReference type="ARBA" id="ARBA00022723"/>
    </source>
</evidence>
<dbReference type="InterPro" id="IPR020449">
    <property type="entry name" value="Tscrpt_reg_AraC-type_HTH"/>
</dbReference>
<dbReference type="PROSITE" id="PS01124">
    <property type="entry name" value="HTH_ARAC_FAMILY_2"/>
    <property type="match status" value="1"/>
</dbReference>
<evidence type="ECO:0000256" key="3">
    <source>
        <dbReference type="ARBA" id="ARBA00022679"/>
    </source>
</evidence>
<dbReference type="Gene3D" id="3.40.10.10">
    <property type="entry name" value="DNA Methylphosphotriester Repair Domain"/>
    <property type="match status" value="1"/>
</dbReference>
<dbReference type="Pfam" id="PF02805">
    <property type="entry name" value="Ada_Zn_binding"/>
    <property type="match status" value="1"/>
</dbReference>
<gene>
    <name evidence="13" type="ORF">AS888_03710</name>
</gene>
<dbReference type="GO" id="GO:0008168">
    <property type="term" value="F:methyltransferase activity"/>
    <property type="evidence" value="ECO:0007669"/>
    <property type="project" value="UniProtKB-KW"/>
</dbReference>
<dbReference type="Proteomes" id="UP000064189">
    <property type="component" value="Unassembled WGS sequence"/>
</dbReference>